<gene>
    <name evidence="2" type="ORF">MATL_G00177460</name>
</gene>
<feature type="compositionally biased region" description="Basic and acidic residues" evidence="1">
    <location>
        <begin position="323"/>
        <end position="336"/>
    </location>
</feature>
<reference evidence="2" key="1">
    <citation type="submission" date="2021-01" db="EMBL/GenBank/DDBJ databases">
        <authorList>
            <person name="Zahm M."/>
            <person name="Roques C."/>
            <person name="Cabau C."/>
            <person name="Klopp C."/>
            <person name="Donnadieu C."/>
            <person name="Jouanno E."/>
            <person name="Lampietro C."/>
            <person name="Louis A."/>
            <person name="Herpin A."/>
            <person name="Echchiki A."/>
            <person name="Berthelot C."/>
            <person name="Parey E."/>
            <person name="Roest-Crollius H."/>
            <person name="Braasch I."/>
            <person name="Postlethwait J."/>
            <person name="Bobe J."/>
            <person name="Montfort J."/>
            <person name="Bouchez O."/>
            <person name="Begum T."/>
            <person name="Mejri S."/>
            <person name="Adams A."/>
            <person name="Chen W.-J."/>
            <person name="Guiguen Y."/>
        </authorList>
    </citation>
    <scope>NUCLEOTIDE SEQUENCE</scope>
    <source>
        <strain evidence="2">YG-15Mar2019-1</strain>
        <tissue evidence="2">Brain</tissue>
    </source>
</reference>
<evidence type="ECO:0000313" key="3">
    <source>
        <dbReference type="Proteomes" id="UP001046870"/>
    </source>
</evidence>
<feature type="region of interest" description="Disordered" evidence="1">
    <location>
        <begin position="270"/>
        <end position="504"/>
    </location>
</feature>
<feature type="region of interest" description="Disordered" evidence="1">
    <location>
        <begin position="81"/>
        <end position="104"/>
    </location>
</feature>
<organism evidence="2 3">
    <name type="scientific">Megalops atlanticus</name>
    <name type="common">Tarpon</name>
    <name type="synonym">Clupea gigantea</name>
    <dbReference type="NCBI Taxonomy" id="7932"/>
    <lineage>
        <taxon>Eukaryota</taxon>
        <taxon>Metazoa</taxon>
        <taxon>Chordata</taxon>
        <taxon>Craniata</taxon>
        <taxon>Vertebrata</taxon>
        <taxon>Euteleostomi</taxon>
        <taxon>Actinopterygii</taxon>
        <taxon>Neopterygii</taxon>
        <taxon>Teleostei</taxon>
        <taxon>Elopiformes</taxon>
        <taxon>Megalopidae</taxon>
        <taxon>Megalops</taxon>
    </lineage>
</organism>
<dbReference type="EMBL" id="JAFDVH010000015">
    <property type="protein sequence ID" value="KAG7463515.1"/>
    <property type="molecule type" value="Genomic_DNA"/>
</dbReference>
<feature type="compositionally biased region" description="Basic and acidic residues" evidence="1">
    <location>
        <begin position="9"/>
        <end position="25"/>
    </location>
</feature>
<sequence>MGEEDKDEIVELSKTHDSALAKRRQRREEILERSRRTLEESQSVCGWETESTLSGSTIPLTAFWNMATGAKSAADDTASMLSMQSGRSAQSQARSAQGSVQSVPMTPPLMPLPNMQGVGGEGINLASIQNWIANVVTETLIQKQNEMQMMGGSLPPSRAGSVLSFGGCSPAGRSQDDDKVSMLSGASYSSALSRGGAESVLSAGGTSSISGLGSSRRKVTKTSVPLYSLFQDQVNLRKLDSMDKEMKSEMRDKMSTYELQKIASDNKRSTLFKKKKVKEENDEDGEDEKPATSKPAAKYTPAPARDRLDTPSTRTGRFSSSATERDKVSSIDKWLNDIKAPSRYPRANGTENTEPRTSRSSLSREQVAESSDYTFSRRREYSESSFDSDGEDFDSTSRFSSGDVEDSFPSNRFRGNALDANDHMESSSEPSYHSRRAPPATELFSNGLKESHSYRMRRSSTSEEEEEEEYTAKRTFARYSRNEDDGAEVRRRVREEEEEEDEVSSFISRCRLRSRTPVDEDIDEDDVIAAWRRQQESKRHTYRGSDS</sequence>
<feature type="compositionally biased region" description="Low complexity" evidence="1">
    <location>
        <begin position="84"/>
        <end position="104"/>
    </location>
</feature>
<proteinExistence type="predicted"/>
<feature type="compositionally biased region" description="Polar residues" evidence="1">
    <location>
        <begin position="358"/>
        <end position="374"/>
    </location>
</feature>
<accession>A0A9D3T6W4</accession>
<dbReference type="Proteomes" id="UP001046870">
    <property type="component" value="Chromosome 15"/>
</dbReference>
<feature type="compositionally biased region" description="Basic and acidic residues" evidence="1">
    <location>
        <begin position="480"/>
        <end position="495"/>
    </location>
</feature>
<name>A0A9D3T6W4_MEGAT</name>
<dbReference type="AlphaFoldDB" id="A0A9D3T6W4"/>
<keyword evidence="3" id="KW-1185">Reference proteome</keyword>
<evidence type="ECO:0000256" key="1">
    <source>
        <dbReference type="SAM" id="MobiDB-lite"/>
    </source>
</evidence>
<evidence type="ECO:0000313" key="2">
    <source>
        <dbReference type="EMBL" id="KAG7463515.1"/>
    </source>
</evidence>
<feature type="region of interest" description="Disordered" evidence="1">
    <location>
        <begin position="1"/>
        <end position="25"/>
    </location>
</feature>
<protein>
    <submittedName>
        <fullName evidence="2">Uncharacterized protein</fullName>
    </submittedName>
</protein>
<comment type="caution">
    <text evidence="2">The sequence shown here is derived from an EMBL/GenBank/DDBJ whole genome shotgun (WGS) entry which is preliminary data.</text>
</comment>
<feature type="compositionally biased region" description="Polar residues" evidence="1">
    <location>
        <begin position="310"/>
        <end position="322"/>
    </location>
</feature>
<dbReference type="OrthoDB" id="2017893at2759"/>